<evidence type="ECO:0008006" key="4">
    <source>
        <dbReference type="Google" id="ProtNLM"/>
    </source>
</evidence>
<dbReference type="InterPro" id="IPR027268">
    <property type="entry name" value="Peptidase_M4/M1_CTD_sf"/>
</dbReference>
<keyword evidence="1" id="KW-0732">Signal</keyword>
<dbReference type="RefSeq" id="WP_184330058.1">
    <property type="nucleotide sequence ID" value="NZ_JACHHZ010000001.1"/>
</dbReference>
<reference evidence="2 3" key="1">
    <citation type="submission" date="2020-08" db="EMBL/GenBank/DDBJ databases">
        <title>Genomic Encyclopedia of Type Strains, Phase IV (KMG-IV): sequencing the most valuable type-strain genomes for metagenomic binning, comparative biology and taxonomic classification.</title>
        <authorList>
            <person name="Goeker M."/>
        </authorList>
    </citation>
    <scope>NUCLEOTIDE SEQUENCE [LARGE SCALE GENOMIC DNA]</scope>
    <source>
        <strain evidence="2 3">DSM 26723</strain>
    </source>
</reference>
<dbReference type="AlphaFoldDB" id="A0A841HHQ7"/>
<evidence type="ECO:0000313" key="2">
    <source>
        <dbReference type="EMBL" id="MBB6092326.1"/>
    </source>
</evidence>
<dbReference type="EMBL" id="JACHHZ010000001">
    <property type="protein sequence ID" value="MBB6092326.1"/>
    <property type="molecule type" value="Genomic_DNA"/>
</dbReference>
<evidence type="ECO:0000313" key="3">
    <source>
        <dbReference type="Proteomes" id="UP000588068"/>
    </source>
</evidence>
<comment type="caution">
    <text evidence="2">The sequence shown here is derived from an EMBL/GenBank/DDBJ whole genome shotgun (WGS) entry which is preliminary data.</text>
</comment>
<feature type="signal peptide" evidence="1">
    <location>
        <begin position="1"/>
        <end position="20"/>
    </location>
</feature>
<accession>A0A841HHQ7</accession>
<dbReference type="Proteomes" id="UP000588068">
    <property type="component" value="Unassembled WGS sequence"/>
</dbReference>
<gene>
    <name evidence="2" type="ORF">HNQ60_001172</name>
</gene>
<organism evidence="2 3">
    <name type="scientific">Povalibacter uvarum</name>
    <dbReference type="NCBI Taxonomy" id="732238"/>
    <lineage>
        <taxon>Bacteria</taxon>
        <taxon>Pseudomonadati</taxon>
        <taxon>Pseudomonadota</taxon>
        <taxon>Gammaproteobacteria</taxon>
        <taxon>Steroidobacterales</taxon>
        <taxon>Steroidobacteraceae</taxon>
        <taxon>Povalibacter</taxon>
    </lineage>
</organism>
<evidence type="ECO:0000256" key="1">
    <source>
        <dbReference type="SAM" id="SignalP"/>
    </source>
</evidence>
<keyword evidence="3" id="KW-1185">Reference proteome</keyword>
<sequence>MLKRFAILGAFALAALPAAAATYDAHYRAEVKPEAGTIHIELRLSGEKLPSRVELHIDPKRHRNFTSTDKLGIAERTVTWRPTGKFSRLNYDFVVNHERSSGRYDSLLAKDWALFRADKMVPRISATAVRGLESRATLEFVLPSEWTAVSAYAEDKANQKAGTVRIDDPTRRFDRPEGWMLIGKLGKRSELIGGVQTIVAAPAGDAARRQDMLSFLNWNLPHLLNVFPNFPPRVLVASAGDPMWRGGLSGPSSLFIHADRPLISENRTSTLLHELVHVAMGIRADEESDWIVEGFAEYYSIETLRRSGGIGKQRYEEALRRLQQWGKRSPNLFDSQSSGATTARAVIALKLVDDEIRLATSGKASLDDVARELAHRGGIIDLQTLQSIAQKVAGQPLKSLERKVLTNP</sequence>
<proteinExistence type="predicted"/>
<feature type="chain" id="PRO_5032348243" description="Peptidase MA-like domain-containing protein" evidence="1">
    <location>
        <begin position="21"/>
        <end position="408"/>
    </location>
</feature>
<protein>
    <recommendedName>
        <fullName evidence="4">Peptidase MA-like domain-containing protein</fullName>
    </recommendedName>
</protein>
<name>A0A841HHQ7_9GAMM</name>
<dbReference type="Gene3D" id="1.10.390.10">
    <property type="entry name" value="Neutral Protease Domain 2"/>
    <property type="match status" value="1"/>
</dbReference>